<dbReference type="GO" id="GO:0016855">
    <property type="term" value="F:racemase and epimerase activity, acting on amino acids and derivatives"/>
    <property type="evidence" value="ECO:0007669"/>
    <property type="project" value="UniProtKB-UniRule"/>
</dbReference>
<feature type="active site" description="Proton acceptor; specific for (R)-substrate epimerization" evidence="5">
    <location>
        <position position="160"/>
    </location>
</feature>
<dbReference type="EMBL" id="MRCB01000023">
    <property type="protein sequence ID" value="OKH21071.1"/>
    <property type="molecule type" value="Genomic_DNA"/>
</dbReference>
<keyword evidence="3 6" id="KW-0460">Magnesium</keyword>
<evidence type="ECO:0000256" key="2">
    <source>
        <dbReference type="ARBA" id="ARBA00022723"/>
    </source>
</evidence>
<reference evidence="9 10" key="1">
    <citation type="submission" date="2016-11" db="EMBL/GenBank/DDBJ databases">
        <title>Draft Genome Sequences of Nine Cyanobacterial Strains from Diverse Habitats.</title>
        <authorList>
            <person name="Zhu T."/>
            <person name="Hou S."/>
            <person name="Lu X."/>
            <person name="Hess W.R."/>
        </authorList>
    </citation>
    <scope>NUCLEOTIDE SEQUENCE [LARGE SCALE GENOMIC DNA]</scope>
    <source>
        <strain evidence="9 10">NIES-593</strain>
    </source>
</reference>
<evidence type="ECO:0000256" key="6">
    <source>
        <dbReference type="PIRSR" id="PIRSR634603-3"/>
    </source>
</evidence>
<dbReference type="OrthoDB" id="9775391at2"/>
<feature type="domain" description="Mandelate racemase/muconate lactonizing enzyme C-terminal" evidence="8">
    <location>
        <begin position="138"/>
        <end position="236"/>
    </location>
</feature>
<comment type="cofactor">
    <cofactor evidence="6 7">
        <name>Mg(2+)</name>
        <dbReference type="ChEBI" id="CHEBI:18420"/>
    </cofactor>
    <text evidence="6 7">Binds 1 Mg(2+) ion per subunit.</text>
</comment>
<keyword evidence="2 6" id="KW-0479">Metal-binding</keyword>
<dbReference type="PANTHER" id="PTHR48080">
    <property type="entry name" value="D-GALACTONATE DEHYDRATASE-RELATED"/>
    <property type="match status" value="1"/>
</dbReference>
<sequence>MQIFLETFTVNKRFPLTISRGTTAQTTNILVRIEQDEIEGWGEASPFSIVREDRKNTDELLKELESIIPTLEKYSLLDRQEIEKILQEMQVASSLRAAIDTALHDWLGKRAGLPLWRLWGLNRDRIVPTSVTIGINTPQGARKRVKEWIALMGAKVLKVKLGSPEGIEADRAMLLAIREEAPRAQLTVDANGGWNLEGAIEMCDWLAQQGVKYVEQPLPVGEEKDLLQLRSRSPIPIFVDESCFTSSDIPRLANYADGINLKLMKAGGLTEVMRSIHVAKACGLQIMFGCYSDSSLANTAMSHLAPLADYLDLDSHLNLADDPFAGAILEEGRLLPNDLPGLGVQYRRNLAPCQ</sequence>
<evidence type="ECO:0000256" key="1">
    <source>
        <dbReference type="ARBA" id="ARBA00008031"/>
    </source>
</evidence>
<dbReference type="RefSeq" id="WP_073600672.1">
    <property type="nucleotide sequence ID" value="NZ_MRCB01000023.1"/>
</dbReference>
<dbReference type="Gene3D" id="3.20.20.120">
    <property type="entry name" value="Enolase-like C-terminal domain"/>
    <property type="match status" value="1"/>
</dbReference>
<dbReference type="SFLD" id="SFLDG00180">
    <property type="entry name" value="muconate_cycloisomerase"/>
    <property type="match status" value="1"/>
</dbReference>
<dbReference type="PROSITE" id="PS00909">
    <property type="entry name" value="MR_MLE_2"/>
    <property type="match status" value="1"/>
</dbReference>
<organism evidence="9 10">
    <name type="scientific">Hydrococcus rivularis NIES-593</name>
    <dbReference type="NCBI Taxonomy" id="1921803"/>
    <lineage>
        <taxon>Bacteria</taxon>
        <taxon>Bacillati</taxon>
        <taxon>Cyanobacteriota</taxon>
        <taxon>Cyanophyceae</taxon>
        <taxon>Pleurocapsales</taxon>
        <taxon>Hydrococcaceae</taxon>
        <taxon>Hydrococcus</taxon>
    </lineage>
</organism>
<dbReference type="PANTHER" id="PTHR48080:SF3">
    <property type="entry name" value="ENOLASE SUPERFAMILY MEMBER DDB_G0284701"/>
    <property type="match status" value="1"/>
</dbReference>
<keyword evidence="4 7" id="KW-0413">Isomerase</keyword>
<dbReference type="InterPro" id="IPR036849">
    <property type="entry name" value="Enolase-like_C_sf"/>
</dbReference>
<evidence type="ECO:0000259" key="8">
    <source>
        <dbReference type="SMART" id="SM00922"/>
    </source>
</evidence>
<dbReference type="EC" id="5.1.1.-" evidence="7"/>
<feature type="binding site" evidence="6">
    <location>
        <position position="215"/>
    </location>
    <ligand>
        <name>Mg(2+)</name>
        <dbReference type="ChEBI" id="CHEBI:18420"/>
    </ligand>
</feature>
<dbReference type="Proteomes" id="UP000186868">
    <property type="component" value="Unassembled WGS sequence"/>
</dbReference>
<dbReference type="InterPro" id="IPR034603">
    <property type="entry name" value="Dipeptide_epimerase"/>
</dbReference>
<dbReference type="AlphaFoldDB" id="A0A1U7HBZ8"/>
<evidence type="ECO:0000313" key="9">
    <source>
        <dbReference type="EMBL" id="OKH21071.1"/>
    </source>
</evidence>
<evidence type="ECO:0000256" key="3">
    <source>
        <dbReference type="ARBA" id="ARBA00022842"/>
    </source>
</evidence>
<dbReference type="SMART" id="SM00922">
    <property type="entry name" value="MR_MLE"/>
    <property type="match status" value="1"/>
</dbReference>
<dbReference type="Pfam" id="PF13378">
    <property type="entry name" value="MR_MLE_C"/>
    <property type="match status" value="1"/>
</dbReference>
<dbReference type="SFLD" id="SFLDS00001">
    <property type="entry name" value="Enolase"/>
    <property type="match status" value="1"/>
</dbReference>
<dbReference type="Gene3D" id="3.30.390.10">
    <property type="entry name" value="Enolase-like, N-terminal domain"/>
    <property type="match status" value="1"/>
</dbReference>
<feature type="active site" description="Proton acceptor; specific for (S)-substrate epimerization" evidence="5">
    <location>
        <position position="262"/>
    </location>
</feature>
<dbReference type="SUPFAM" id="SSF54826">
    <property type="entry name" value="Enolase N-terminal domain-like"/>
    <property type="match status" value="1"/>
</dbReference>
<protein>
    <recommendedName>
        <fullName evidence="7">Dipeptide epimerase</fullName>
        <ecNumber evidence="7">5.1.1.-</ecNumber>
    </recommendedName>
</protein>
<evidence type="ECO:0000256" key="7">
    <source>
        <dbReference type="RuleBase" id="RU366006"/>
    </source>
</evidence>
<dbReference type="InterPro" id="IPR018110">
    <property type="entry name" value="Mandel_Rmase/mucon_lact_enz_CS"/>
</dbReference>
<comment type="caution">
    <text evidence="9">The sequence shown here is derived from an EMBL/GenBank/DDBJ whole genome shotgun (WGS) entry which is preliminary data.</text>
</comment>
<accession>A0A1U7HBZ8</accession>
<dbReference type="InterPro" id="IPR013342">
    <property type="entry name" value="Mandelate_racemase_C"/>
</dbReference>
<dbReference type="InterPro" id="IPR034593">
    <property type="entry name" value="DgoD-like"/>
</dbReference>
<keyword evidence="10" id="KW-1185">Reference proteome</keyword>
<feature type="binding site" evidence="6">
    <location>
        <position position="240"/>
    </location>
    <ligand>
        <name>Mg(2+)</name>
        <dbReference type="ChEBI" id="CHEBI:18420"/>
    </ligand>
</feature>
<feature type="binding site" evidence="6">
    <location>
        <position position="189"/>
    </location>
    <ligand>
        <name>Mg(2+)</name>
        <dbReference type="ChEBI" id="CHEBI:18420"/>
    </ligand>
</feature>
<name>A0A1U7HBZ8_9CYAN</name>
<dbReference type="CDD" id="cd03319">
    <property type="entry name" value="L-Ala-DL-Glu_epimerase"/>
    <property type="match status" value="1"/>
</dbReference>
<dbReference type="InterPro" id="IPR029017">
    <property type="entry name" value="Enolase-like_N"/>
</dbReference>
<comment type="similarity">
    <text evidence="1 7">Belongs to the mandelate racemase/muconate lactonizing enzyme family.</text>
</comment>
<dbReference type="Pfam" id="PF02746">
    <property type="entry name" value="MR_MLE_N"/>
    <property type="match status" value="1"/>
</dbReference>
<evidence type="ECO:0000313" key="10">
    <source>
        <dbReference type="Proteomes" id="UP000186868"/>
    </source>
</evidence>
<proteinExistence type="inferred from homology"/>
<dbReference type="SUPFAM" id="SSF51604">
    <property type="entry name" value="Enolase C-terminal domain-like"/>
    <property type="match status" value="1"/>
</dbReference>
<evidence type="ECO:0000256" key="4">
    <source>
        <dbReference type="ARBA" id="ARBA00023235"/>
    </source>
</evidence>
<dbReference type="STRING" id="1921803.NIES593_16715"/>
<gene>
    <name evidence="9" type="ORF">NIES593_16715</name>
</gene>
<dbReference type="GO" id="GO:0046872">
    <property type="term" value="F:metal ion binding"/>
    <property type="evidence" value="ECO:0007669"/>
    <property type="project" value="UniProtKB-KW"/>
</dbReference>
<dbReference type="GO" id="GO:0009063">
    <property type="term" value="P:amino acid catabolic process"/>
    <property type="evidence" value="ECO:0007669"/>
    <property type="project" value="InterPro"/>
</dbReference>
<dbReference type="InterPro" id="IPR029065">
    <property type="entry name" value="Enolase_C-like"/>
</dbReference>
<evidence type="ECO:0000256" key="5">
    <source>
        <dbReference type="PIRSR" id="PIRSR634603-1"/>
    </source>
</evidence>
<dbReference type="InterPro" id="IPR013341">
    <property type="entry name" value="Mandelate_racemase_N_dom"/>
</dbReference>
<dbReference type="SFLD" id="SFLDF00010">
    <property type="entry name" value="dipeptide_epimerase"/>
    <property type="match status" value="1"/>
</dbReference>